<accession>A0A6I4UUE1</accession>
<dbReference type="OrthoDB" id="6017951at2"/>
<name>A0A6I4UUE1_9SPHN</name>
<organism evidence="2 3">
    <name type="scientific">Croceibacterium soli</name>
    <dbReference type="NCBI Taxonomy" id="1739690"/>
    <lineage>
        <taxon>Bacteria</taxon>
        <taxon>Pseudomonadati</taxon>
        <taxon>Pseudomonadota</taxon>
        <taxon>Alphaproteobacteria</taxon>
        <taxon>Sphingomonadales</taxon>
        <taxon>Erythrobacteraceae</taxon>
        <taxon>Croceibacterium</taxon>
    </lineage>
</organism>
<evidence type="ECO:0000313" key="3">
    <source>
        <dbReference type="Proteomes" id="UP000469159"/>
    </source>
</evidence>
<gene>
    <name evidence="2" type="ORF">GRI75_03555</name>
</gene>
<sequence length="273" mass="30246">MRTGPASIVALEDFIQAVQSQLDTAQARMTLKAQNDSLALTFAIRDITMDLKAHVEMRDGQVHIKPAGSGDTEASVLHLVFTAITKPMIEENAIQLAVDTKDDTLLTEMTDELSEEEIRRLERIGVRTVSKLNEMRQQGLGRSVGRITNLPIDKLERVLSRATRPMINDVRIDGERQGNSVRRQLRVRGRNLLRDGSPPRAMIDGRPVGIVQATDTEIVLAPRDGQLAGQMSLAHDDVASSEVWFDLSEEPLPPPVPGAGLDERMAPYPERFQ</sequence>
<dbReference type="AlphaFoldDB" id="A0A6I4UUE1"/>
<proteinExistence type="predicted"/>
<dbReference type="EMBL" id="WTYK01000002">
    <property type="protein sequence ID" value="MXP40725.1"/>
    <property type="molecule type" value="Genomic_DNA"/>
</dbReference>
<evidence type="ECO:0000313" key="2">
    <source>
        <dbReference type="EMBL" id="MXP40725.1"/>
    </source>
</evidence>
<evidence type="ECO:0000256" key="1">
    <source>
        <dbReference type="SAM" id="MobiDB-lite"/>
    </source>
</evidence>
<dbReference type="Proteomes" id="UP000469159">
    <property type="component" value="Unassembled WGS sequence"/>
</dbReference>
<feature type="region of interest" description="Disordered" evidence="1">
    <location>
        <begin position="249"/>
        <end position="273"/>
    </location>
</feature>
<protein>
    <submittedName>
        <fullName evidence="2">Uncharacterized protein</fullName>
    </submittedName>
</protein>
<keyword evidence="3" id="KW-1185">Reference proteome</keyword>
<dbReference type="RefSeq" id="WP_160745593.1">
    <property type="nucleotide sequence ID" value="NZ_WTYK01000002.1"/>
</dbReference>
<comment type="caution">
    <text evidence="2">The sequence shown here is derived from an EMBL/GenBank/DDBJ whole genome shotgun (WGS) entry which is preliminary data.</text>
</comment>
<reference evidence="2 3" key="1">
    <citation type="submission" date="2019-12" db="EMBL/GenBank/DDBJ databases">
        <title>Genomic-based taxomic classification of the family Erythrobacteraceae.</title>
        <authorList>
            <person name="Xu L."/>
        </authorList>
    </citation>
    <scope>NUCLEOTIDE SEQUENCE [LARGE SCALE GENOMIC DNA]</scope>
    <source>
        <strain evidence="2 3">MCCC 1K02066</strain>
    </source>
</reference>